<evidence type="ECO:0000256" key="3">
    <source>
        <dbReference type="ARBA" id="ARBA00022475"/>
    </source>
</evidence>
<dbReference type="KEGG" id="tuz:TUZN_1279"/>
<evidence type="ECO:0000256" key="2">
    <source>
        <dbReference type="ARBA" id="ARBA00022448"/>
    </source>
</evidence>
<gene>
    <name evidence="6" type="ordered locus">TUZN_1279</name>
</gene>
<evidence type="ECO:0000256" key="4">
    <source>
        <dbReference type="SAM" id="Phobius"/>
    </source>
</evidence>
<dbReference type="PROSITE" id="PS50850">
    <property type="entry name" value="MFS"/>
    <property type="match status" value="1"/>
</dbReference>
<dbReference type="Gene3D" id="1.20.1250.20">
    <property type="entry name" value="MFS general substrate transporter like domains"/>
    <property type="match status" value="1"/>
</dbReference>
<keyword evidence="3" id="KW-1003">Cell membrane</keyword>
<organism evidence="6 7">
    <name type="scientific">Thermoproteus uzoniensis (strain 768-20)</name>
    <dbReference type="NCBI Taxonomy" id="999630"/>
    <lineage>
        <taxon>Archaea</taxon>
        <taxon>Thermoproteota</taxon>
        <taxon>Thermoprotei</taxon>
        <taxon>Thermoproteales</taxon>
        <taxon>Thermoproteaceae</taxon>
        <taxon>Thermoproteus</taxon>
    </lineage>
</organism>
<feature type="transmembrane region" description="Helical" evidence="4">
    <location>
        <begin position="12"/>
        <end position="36"/>
    </location>
</feature>
<dbReference type="SUPFAM" id="SSF103473">
    <property type="entry name" value="MFS general substrate transporter"/>
    <property type="match status" value="1"/>
</dbReference>
<accession>F2L0U0</accession>
<dbReference type="InterPro" id="IPR036259">
    <property type="entry name" value="MFS_trans_sf"/>
</dbReference>
<feature type="domain" description="Major facilitator superfamily (MFS) profile" evidence="5">
    <location>
        <begin position="14"/>
        <end position="400"/>
    </location>
</feature>
<reference evidence="6 7" key="1">
    <citation type="journal article" date="2011" name="J. Bacteriol.">
        <title>Complete genome sequence of the thermoacidophilic crenarchaeon Thermoproteus uzoniensis 768-20.</title>
        <authorList>
            <person name="Mardanov A.V."/>
            <person name="Gumerov V.M."/>
            <person name="Beletsky A.V."/>
            <person name="Prokofeva M.I."/>
            <person name="Bonch-Osmolovskaya E.A."/>
            <person name="Ravin N.V."/>
            <person name="Skryabin K.G."/>
        </authorList>
    </citation>
    <scope>NUCLEOTIDE SEQUENCE [LARGE SCALE GENOMIC DNA]</scope>
    <source>
        <strain evidence="6 7">768-20</strain>
    </source>
</reference>
<evidence type="ECO:0000256" key="1">
    <source>
        <dbReference type="ARBA" id="ARBA00004651"/>
    </source>
</evidence>
<feature type="transmembrane region" description="Helical" evidence="4">
    <location>
        <begin position="376"/>
        <end position="395"/>
    </location>
</feature>
<reference key="2">
    <citation type="submission" date="2011-03" db="EMBL/GenBank/DDBJ databases">
        <title>Complete genome sequence of the thermoacidophilic crenarchaeon Thermoproteus uzoniensis 768-20.</title>
        <authorList>
            <person name="Mardanov A.V."/>
            <person name="Gumerov V.M."/>
            <person name="Beletsky A.V."/>
            <person name="Prokofeva M.I."/>
            <person name="Bonch-Osmolovskaya E.A."/>
            <person name="Ravin N.V."/>
            <person name="Skryabin K.G."/>
        </authorList>
    </citation>
    <scope>NUCLEOTIDE SEQUENCE</scope>
    <source>
        <strain>768-20</strain>
    </source>
</reference>
<dbReference type="STRING" id="999630.TUZN_1279"/>
<dbReference type="GO" id="GO:0022857">
    <property type="term" value="F:transmembrane transporter activity"/>
    <property type="evidence" value="ECO:0007669"/>
    <property type="project" value="InterPro"/>
</dbReference>
<feature type="transmembrane region" description="Helical" evidence="4">
    <location>
        <begin position="107"/>
        <end position="126"/>
    </location>
</feature>
<name>F2L0U0_THEU7</name>
<protein>
    <recommendedName>
        <fullName evidence="5">Major facilitator superfamily (MFS) profile domain-containing protein</fullName>
    </recommendedName>
</protein>
<keyword evidence="4" id="KW-1133">Transmembrane helix</keyword>
<keyword evidence="2" id="KW-0813">Transport</keyword>
<feature type="transmembrane region" description="Helical" evidence="4">
    <location>
        <begin position="181"/>
        <end position="200"/>
    </location>
</feature>
<evidence type="ECO:0000313" key="6">
    <source>
        <dbReference type="EMBL" id="AEA12755.1"/>
    </source>
</evidence>
<dbReference type="InterPro" id="IPR020846">
    <property type="entry name" value="MFS_dom"/>
</dbReference>
<dbReference type="InterPro" id="IPR011701">
    <property type="entry name" value="MFS"/>
</dbReference>
<dbReference type="PANTHER" id="PTHR43045">
    <property type="entry name" value="SHIKIMATE TRANSPORTER"/>
    <property type="match status" value="1"/>
</dbReference>
<dbReference type="HOGENOM" id="CLU_001265_39_2_2"/>
<feature type="transmembrane region" description="Helical" evidence="4">
    <location>
        <begin position="292"/>
        <end position="309"/>
    </location>
</feature>
<keyword evidence="7" id="KW-1185">Reference proteome</keyword>
<comment type="subcellular location">
    <subcellularLocation>
        <location evidence="1">Cell membrane</location>
        <topology evidence="1">Multi-pass membrane protein</topology>
    </subcellularLocation>
</comment>
<dbReference type="EMBL" id="CP002590">
    <property type="protein sequence ID" value="AEA12755.1"/>
    <property type="molecule type" value="Genomic_DNA"/>
</dbReference>
<evidence type="ECO:0000259" key="5">
    <source>
        <dbReference type="PROSITE" id="PS50850"/>
    </source>
</evidence>
<dbReference type="OrthoDB" id="117970at2157"/>
<dbReference type="GO" id="GO:0005886">
    <property type="term" value="C:plasma membrane"/>
    <property type="evidence" value="ECO:0007669"/>
    <property type="project" value="UniProtKB-SubCell"/>
</dbReference>
<feature type="transmembrane region" description="Helical" evidence="4">
    <location>
        <begin position="265"/>
        <end position="287"/>
    </location>
</feature>
<feature type="transmembrane region" description="Helical" evidence="4">
    <location>
        <begin position="82"/>
        <end position="101"/>
    </location>
</feature>
<feature type="transmembrane region" description="Helical" evidence="4">
    <location>
        <begin position="315"/>
        <end position="337"/>
    </location>
</feature>
<dbReference type="AlphaFoldDB" id="F2L0U0"/>
<evidence type="ECO:0000313" key="7">
    <source>
        <dbReference type="Proteomes" id="UP000008138"/>
    </source>
</evidence>
<keyword evidence="4" id="KW-0812">Transmembrane</keyword>
<proteinExistence type="predicted"/>
<keyword evidence="4" id="KW-0472">Membrane</keyword>
<dbReference type="Proteomes" id="UP000008138">
    <property type="component" value="Chromosome"/>
</dbReference>
<feature type="transmembrane region" description="Helical" evidence="4">
    <location>
        <begin position="221"/>
        <end position="245"/>
    </location>
</feature>
<dbReference type="PANTHER" id="PTHR43045:SF1">
    <property type="entry name" value="SHIKIMATE TRANSPORTER"/>
    <property type="match status" value="1"/>
</dbReference>
<feature type="transmembrane region" description="Helical" evidence="4">
    <location>
        <begin position="48"/>
        <end position="70"/>
    </location>
</feature>
<dbReference type="eggNOG" id="arCOG02691">
    <property type="taxonomic scope" value="Archaea"/>
</dbReference>
<feature type="transmembrane region" description="Helical" evidence="4">
    <location>
        <begin position="147"/>
        <end position="169"/>
    </location>
</feature>
<feature type="transmembrane region" description="Helical" evidence="4">
    <location>
        <begin position="349"/>
        <end position="370"/>
    </location>
</feature>
<sequence>MCGAYVMARERSIAIASAYLGWVMDGYDALLVVPILPLLGSLFFPGPYSYLGGLSTLVATLVMRPLGSVVMGYVGDWAGRRVGLMATTLGYSLSGLAIALMPPYESAGAAAPIAVLVLRALQGVFLGGEWGPGTSMIMEWSGWRGEISSAFAQTGYPLGALAASLVYSAMSASMGSAFAAFGWRIYVATGALAAVLAFMLRRRSVESPLWRRPRRNPLAALFLESSADLAKAIAMTTGLFLTYYSTYLIYSQYLKYVGLAELTPFVMTASTAAAVISVFLGGVLALVVGYRAVFVGSLAAALAFAPYALMFNPSAASLVALAFLENFAMGLVPLVLVRRFGVEKRATGLGVAYNWGLLIGGWAPLLVGIFGSMPVGMVSVMAVGVVVAIAGLLALGSPTP</sequence>
<dbReference type="Pfam" id="PF07690">
    <property type="entry name" value="MFS_1"/>
    <property type="match status" value="1"/>
</dbReference>